<feature type="compositionally biased region" description="Low complexity" evidence="1">
    <location>
        <begin position="57"/>
        <end position="67"/>
    </location>
</feature>
<feature type="region of interest" description="Disordered" evidence="1">
    <location>
        <begin position="1"/>
        <end position="27"/>
    </location>
</feature>
<name>A0A653AE87_UNCDX</name>
<accession>A0A653AE87</accession>
<evidence type="ECO:0000313" key="2">
    <source>
        <dbReference type="EMBL" id="VBB46327.1"/>
    </source>
</evidence>
<proteinExistence type="predicted"/>
<dbReference type="EMBL" id="UPXX01000031">
    <property type="protein sequence ID" value="VBB46327.1"/>
    <property type="molecule type" value="Genomic_DNA"/>
</dbReference>
<feature type="compositionally biased region" description="Basic and acidic residues" evidence="1">
    <location>
        <begin position="46"/>
        <end position="56"/>
    </location>
</feature>
<sequence>MKIGMGGVAPGRDQTKSPPRNHQYQPCNLSGKRIAIDNDAIEGVKRSGKRVDRVQDASDGSAAQAGSHDQRTCGQRSTIKPRCSG</sequence>
<feature type="region of interest" description="Disordered" evidence="1">
    <location>
        <begin position="46"/>
        <end position="85"/>
    </location>
</feature>
<feature type="compositionally biased region" description="Polar residues" evidence="1">
    <location>
        <begin position="16"/>
        <end position="27"/>
    </location>
</feature>
<protein>
    <submittedName>
        <fullName evidence="2">Uncharacterized protein</fullName>
    </submittedName>
</protein>
<reference evidence="2" key="1">
    <citation type="submission" date="2018-07" db="EMBL/GenBank/DDBJ databases">
        <authorList>
            <consortium name="Genoscope - CEA"/>
            <person name="William W."/>
        </authorList>
    </citation>
    <scope>NUCLEOTIDE SEQUENCE</scope>
    <source>
        <strain evidence="2">IK1</strain>
    </source>
</reference>
<organism evidence="2">
    <name type="scientific">Uncultured Desulfatiglans sp</name>
    <dbReference type="NCBI Taxonomy" id="1748965"/>
    <lineage>
        <taxon>Bacteria</taxon>
        <taxon>Pseudomonadati</taxon>
        <taxon>Thermodesulfobacteriota</taxon>
        <taxon>Desulfobacteria</taxon>
        <taxon>Desulfatiglandales</taxon>
        <taxon>Desulfatiglandaceae</taxon>
        <taxon>Desulfatiglans</taxon>
        <taxon>environmental samples</taxon>
    </lineage>
</organism>
<dbReference type="AlphaFoldDB" id="A0A653AE87"/>
<gene>
    <name evidence="2" type="ORF">TRIP_B40232</name>
</gene>
<evidence type="ECO:0000256" key="1">
    <source>
        <dbReference type="SAM" id="MobiDB-lite"/>
    </source>
</evidence>